<reference evidence="3 4" key="1">
    <citation type="submission" date="2013-08" db="EMBL/GenBank/DDBJ databases">
        <title>Intrasporangium oryzae NRRL B-24470.</title>
        <authorList>
            <person name="Liu H."/>
            <person name="Wang G."/>
        </authorList>
    </citation>
    <scope>NUCLEOTIDE SEQUENCE [LARGE SCALE GENOMIC DNA]</scope>
    <source>
        <strain evidence="3 4">NRRL B-24470</strain>
    </source>
</reference>
<accession>W9G9J0</accession>
<proteinExistence type="inferred from homology"/>
<dbReference type="STRING" id="1386089.N865_04735"/>
<dbReference type="AlphaFoldDB" id="W9G9J0"/>
<keyword evidence="4" id="KW-1185">Reference proteome</keyword>
<dbReference type="GO" id="GO:0005975">
    <property type="term" value="P:carbohydrate metabolic process"/>
    <property type="evidence" value="ECO:0007669"/>
    <property type="project" value="InterPro"/>
</dbReference>
<dbReference type="Gene3D" id="1.50.10.10">
    <property type="match status" value="1"/>
</dbReference>
<dbReference type="PATRIC" id="fig|1386089.3.peg.1078"/>
<organism evidence="3 4">
    <name type="scientific">Intrasporangium oryzae NRRL B-24470</name>
    <dbReference type="NCBI Taxonomy" id="1386089"/>
    <lineage>
        <taxon>Bacteria</taxon>
        <taxon>Bacillati</taxon>
        <taxon>Actinomycetota</taxon>
        <taxon>Actinomycetes</taxon>
        <taxon>Micrococcales</taxon>
        <taxon>Intrasporangiaceae</taxon>
        <taxon>Intrasporangium</taxon>
    </lineage>
</organism>
<dbReference type="RefSeq" id="WP_034802406.1">
    <property type="nucleotide sequence ID" value="NZ_AWSA01000008.1"/>
</dbReference>
<dbReference type="InterPro" id="IPR012341">
    <property type="entry name" value="6hp_glycosidase-like_sf"/>
</dbReference>
<dbReference type="InterPro" id="IPR010819">
    <property type="entry name" value="AGE/CE"/>
</dbReference>
<keyword evidence="2" id="KW-0413">Isomerase</keyword>
<evidence type="ECO:0000313" key="4">
    <source>
        <dbReference type="Proteomes" id="UP000019489"/>
    </source>
</evidence>
<dbReference type="EMBL" id="AWSA01000008">
    <property type="protein sequence ID" value="EWT02735.1"/>
    <property type="molecule type" value="Genomic_DNA"/>
</dbReference>
<name>W9G9J0_9MICO</name>
<dbReference type="eggNOG" id="COG2942">
    <property type="taxonomic scope" value="Bacteria"/>
</dbReference>
<dbReference type="InterPro" id="IPR008928">
    <property type="entry name" value="6-hairpin_glycosidase_sf"/>
</dbReference>
<evidence type="ECO:0000256" key="1">
    <source>
        <dbReference type="ARBA" id="ARBA00008558"/>
    </source>
</evidence>
<evidence type="ECO:0000313" key="3">
    <source>
        <dbReference type="EMBL" id="EWT02735.1"/>
    </source>
</evidence>
<evidence type="ECO:0000256" key="2">
    <source>
        <dbReference type="ARBA" id="ARBA00023235"/>
    </source>
</evidence>
<dbReference type="PANTHER" id="PTHR15108">
    <property type="entry name" value="N-ACYLGLUCOSAMINE-2-EPIMERASE"/>
    <property type="match status" value="1"/>
</dbReference>
<comment type="caution">
    <text evidence="3">The sequence shown here is derived from an EMBL/GenBank/DDBJ whole genome shotgun (WGS) entry which is preliminary data.</text>
</comment>
<dbReference type="Proteomes" id="UP000019489">
    <property type="component" value="Unassembled WGS sequence"/>
</dbReference>
<comment type="similarity">
    <text evidence="1">Belongs to the N-acylglucosamine 2-epimerase family.</text>
</comment>
<dbReference type="GO" id="GO:0016853">
    <property type="term" value="F:isomerase activity"/>
    <property type="evidence" value="ECO:0007669"/>
    <property type="project" value="UniProtKB-KW"/>
</dbReference>
<dbReference type="Pfam" id="PF07221">
    <property type="entry name" value="GlcNAc_2-epim"/>
    <property type="match status" value="1"/>
</dbReference>
<gene>
    <name evidence="3" type="ORF">N865_04735</name>
</gene>
<protein>
    <submittedName>
        <fullName evidence="3">N-acyl-D-glucosamine 2-epimerase</fullName>
    </submittedName>
</protein>
<dbReference type="SUPFAM" id="SSF48208">
    <property type="entry name" value="Six-hairpin glycosidases"/>
    <property type="match status" value="1"/>
</dbReference>
<sequence>MSDMTVDLLTDEHRVWLAQHRSELRRFARGAIHPRGGFAWLDDSGAPRLDHDVELWITARMTHVAALAVLEGDESFRDMLDHGVRAFRPGGVLHDDEYGGWYAAVGADAPTVADKRAYEHAFVVLAAASATAAGHPDGQELLTEALGVYDEKFWREDDGLAVDVWDRTWSALEDYRGVNANMHSVEAMLAAYDVTGERHWLDHAHRIVERVVHGFAAGNAYRLPEHFTAEWTPLPDYNREDPAHPFRPYGVTIGHLLEWSRLALHLRHALGDSAPEWLLTDARALFDVGVRDGWDVDGAEGFVYTTDFNGRPVVRDRLHWVVTEAIGAAWTLLVVTGEAAYGERYTKWWDHARRLFVDEVHGSWRHELSPDNVPAATVWDGKPDVYHAYQAALLPPLGQITSFAGATRVARLS</sequence>